<comment type="caution">
    <text evidence="1">The sequence shown here is derived from an EMBL/GenBank/DDBJ whole genome shotgun (WGS) entry which is preliminary data.</text>
</comment>
<evidence type="ECO:0000313" key="2">
    <source>
        <dbReference type="Proteomes" id="UP000275267"/>
    </source>
</evidence>
<sequence>MKIPAAAVVFHNLIRMHNGDGGWLDHQLDNNILEEDFVDLPEGDNDYNNDVMSLTSQINNGNALRDMIAMNMWNDYSHNQS</sequence>
<dbReference type="Proteomes" id="UP000275267">
    <property type="component" value="Unassembled WGS sequence"/>
</dbReference>
<name>A0A3L6RRI5_PANMI</name>
<accession>A0A3L6RRI5</accession>
<dbReference type="EMBL" id="PQIB02000007">
    <property type="protein sequence ID" value="RLN07743.1"/>
    <property type="molecule type" value="Genomic_DNA"/>
</dbReference>
<protein>
    <submittedName>
        <fullName evidence="1">Uncharacterized protein</fullName>
    </submittedName>
</protein>
<dbReference type="AlphaFoldDB" id="A0A3L6RRI5"/>
<reference evidence="2" key="1">
    <citation type="journal article" date="2019" name="Nat. Commun.">
        <title>The genome of broomcorn millet.</title>
        <authorList>
            <person name="Zou C."/>
            <person name="Miki D."/>
            <person name="Li D."/>
            <person name="Tang Q."/>
            <person name="Xiao L."/>
            <person name="Rajput S."/>
            <person name="Deng P."/>
            <person name="Jia W."/>
            <person name="Huang R."/>
            <person name="Zhang M."/>
            <person name="Sun Y."/>
            <person name="Hu J."/>
            <person name="Fu X."/>
            <person name="Schnable P.S."/>
            <person name="Li F."/>
            <person name="Zhang H."/>
            <person name="Feng B."/>
            <person name="Zhu X."/>
            <person name="Liu R."/>
            <person name="Schnable J.C."/>
            <person name="Zhu J.-K."/>
            <person name="Zhang H."/>
        </authorList>
    </citation>
    <scope>NUCLEOTIDE SEQUENCE [LARGE SCALE GENOMIC DNA]</scope>
</reference>
<proteinExistence type="predicted"/>
<dbReference type="STRING" id="4540.A0A3L6RRI5"/>
<evidence type="ECO:0000313" key="1">
    <source>
        <dbReference type="EMBL" id="RLN07743.1"/>
    </source>
</evidence>
<keyword evidence="2" id="KW-1185">Reference proteome</keyword>
<gene>
    <name evidence="1" type="ORF">C2845_PM11G19360</name>
</gene>
<organism evidence="1 2">
    <name type="scientific">Panicum miliaceum</name>
    <name type="common">Proso millet</name>
    <name type="synonym">Broomcorn millet</name>
    <dbReference type="NCBI Taxonomy" id="4540"/>
    <lineage>
        <taxon>Eukaryota</taxon>
        <taxon>Viridiplantae</taxon>
        <taxon>Streptophyta</taxon>
        <taxon>Embryophyta</taxon>
        <taxon>Tracheophyta</taxon>
        <taxon>Spermatophyta</taxon>
        <taxon>Magnoliopsida</taxon>
        <taxon>Liliopsida</taxon>
        <taxon>Poales</taxon>
        <taxon>Poaceae</taxon>
        <taxon>PACMAD clade</taxon>
        <taxon>Panicoideae</taxon>
        <taxon>Panicodae</taxon>
        <taxon>Paniceae</taxon>
        <taxon>Panicinae</taxon>
        <taxon>Panicum</taxon>
        <taxon>Panicum sect. Panicum</taxon>
    </lineage>
</organism>